<keyword evidence="2" id="KW-1185">Reference proteome</keyword>
<reference evidence="1 2" key="1">
    <citation type="journal article" date="2019" name="Emerg. Microbes Infect.">
        <title>Comprehensive subspecies identification of 175 nontuberculous mycobacteria species based on 7547 genomic profiles.</title>
        <authorList>
            <person name="Matsumoto Y."/>
            <person name="Kinjo T."/>
            <person name="Motooka D."/>
            <person name="Nabeya D."/>
            <person name="Jung N."/>
            <person name="Uechi K."/>
            <person name="Horii T."/>
            <person name="Iida T."/>
            <person name="Fujita J."/>
            <person name="Nakamura S."/>
        </authorList>
    </citation>
    <scope>NUCLEOTIDE SEQUENCE [LARGE SCALE GENOMIC DNA]</scope>
    <source>
        <strain evidence="1 2">JCM 6370</strain>
    </source>
</reference>
<dbReference type="RefSeq" id="WP_170307880.1">
    <property type="nucleotide sequence ID" value="NZ_AP022599.1"/>
</dbReference>
<sequence>MRSDWTSRLGRRLSMLFSWQGPRGCVDVTDRDAERMARELELIRLRFPHHS</sequence>
<gene>
    <name evidence="1" type="ORF">MPUL_04980</name>
</gene>
<accession>A0A7I7UE51</accession>
<proteinExistence type="predicted"/>
<organism evidence="1 2">
    <name type="scientific">Mycolicibacterium pulveris</name>
    <name type="common">Mycobacterium pulveris</name>
    <dbReference type="NCBI Taxonomy" id="36813"/>
    <lineage>
        <taxon>Bacteria</taxon>
        <taxon>Bacillati</taxon>
        <taxon>Actinomycetota</taxon>
        <taxon>Actinomycetes</taxon>
        <taxon>Mycobacteriales</taxon>
        <taxon>Mycobacteriaceae</taxon>
        <taxon>Mycolicibacterium</taxon>
    </lineage>
</organism>
<dbReference type="AlphaFoldDB" id="A0A7I7UE51"/>
<name>A0A7I7UE51_MYCPV</name>
<evidence type="ECO:0000313" key="1">
    <source>
        <dbReference type="EMBL" id="BBY79340.1"/>
    </source>
</evidence>
<protein>
    <submittedName>
        <fullName evidence="1">Uncharacterized protein</fullName>
    </submittedName>
</protein>
<evidence type="ECO:0000313" key="2">
    <source>
        <dbReference type="Proteomes" id="UP000467252"/>
    </source>
</evidence>
<dbReference type="Proteomes" id="UP000467252">
    <property type="component" value="Chromosome"/>
</dbReference>
<dbReference type="EMBL" id="AP022599">
    <property type="protein sequence ID" value="BBY79340.1"/>
    <property type="molecule type" value="Genomic_DNA"/>
</dbReference>